<reference evidence="9 10" key="2">
    <citation type="journal article" date="2016" name="Genome Announc.">
        <title>Complete Genome Sequence of Algoriphagus sp. Strain M8-2, Isolated from a Brackish Lake.</title>
        <authorList>
            <person name="Muraguchi Y."/>
            <person name="Kushimoto K."/>
            <person name="Ohtsubo Y."/>
            <person name="Suzuki T."/>
            <person name="Dohra H."/>
            <person name="Kimbara K."/>
            <person name="Shintani M."/>
        </authorList>
    </citation>
    <scope>NUCLEOTIDE SEQUENCE [LARGE SCALE GENOMIC DNA]</scope>
    <source>
        <strain evidence="9 10">M8-2</strain>
    </source>
</reference>
<keyword evidence="5" id="KW-0812">Transmembrane</keyword>
<dbReference type="AlphaFoldDB" id="A0A142ENG7"/>
<dbReference type="OrthoDB" id="9811587at2"/>
<name>A0A142ENG7_9BACT</name>
<dbReference type="Proteomes" id="UP000073816">
    <property type="component" value="Chromosome"/>
</dbReference>
<feature type="signal peptide" evidence="8">
    <location>
        <begin position="1"/>
        <end position="20"/>
    </location>
</feature>
<evidence type="ECO:0000256" key="3">
    <source>
        <dbReference type="ARBA" id="ARBA00022448"/>
    </source>
</evidence>
<gene>
    <name evidence="9" type="ORF">AO498_09585</name>
</gene>
<dbReference type="SUPFAM" id="SSF56954">
    <property type="entry name" value="Outer membrane efflux proteins (OEP)"/>
    <property type="match status" value="1"/>
</dbReference>
<evidence type="ECO:0000256" key="2">
    <source>
        <dbReference type="ARBA" id="ARBA00007613"/>
    </source>
</evidence>
<dbReference type="KEGG" id="alm:AO498_09585"/>
<comment type="similarity">
    <text evidence="2">Belongs to the outer membrane factor (OMF) (TC 1.B.17) family.</text>
</comment>
<dbReference type="InterPro" id="IPR051906">
    <property type="entry name" value="TolC-like"/>
</dbReference>
<feature type="chain" id="PRO_5007494433" evidence="8">
    <location>
        <begin position="21"/>
        <end position="450"/>
    </location>
</feature>
<dbReference type="Gene3D" id="1.20.1600.10">
    <property type="entry name" value="Outer membrane efflux proteins (OEP)"/>
    <property type="match status" value="1"/>
</dbReference>
<dbReference type="RefSeq" id="WP_067546596.1">
    <property type="nucleotide sequence ID" value="NZ_CP012836.1"/>
</dbReference>
<dbReference type="PATRIC" id="fig|1727163.4.peg.2003"/>
<keyword evidence="6" id="KW-0472">Membrane</keyword>
<accession>A0A142ENG7</accession>
<keyword evidence="4" id="KW-1134">Transmembrane beta strand</keyword>
<proteinExistence type="inferred from homology"/>
<evidence type="ECO:0000256" key="6">
    <source>
        <dbReference type="ARBA" id="ARBA00023136"/>
    </source>
</evidence>
<organism evidence="9 10">
    <name type="scientific">Algoriphagus sanaruensis</name>
    <dbReference type="NCBI Taxonomy" id="1727163"/>
    <lineage>
        <taxon>Bacteria</taxon>
        <taxon>Pseudomonadati</taxon>
        <taxon>Bacteroidota</taxon>
        <taxon>Cytophagia</taxon>
        <taxon>Cytophagales</taxon>
        <taxon>Cyclobacteriaceae</taxon>
        <taxon>Algoriphagus</taxon>
    </lineage>
</organism>
<dbReference type="EMBL" id="CP012836">
    <property type="protein sequence ID" value="AMQ56672.1"/>
    <property type="molecule type" value="Genomic_DNA"/>
</dbReference>
<dbReference type="PANTHER" id="PTHR30026:SF20">
    <property type="entry name" value="OUTER MEMBRANE PROTEIN TOLC"/>
    <property type="match status" value="1"/>
</dbReference>
<evidence type="ECO:0000256" key="7">
    <source>
        <dbReference type="ARBA" id="ARBA00023237"/>
    </source>
</evidence>
<evidence type="ECO:0000256" key="8">
    <source>
        <dbReference type="SAM" id="SignalP"/>
    </source>
</evidence>
<evidence type="ECO:0000256" key="5">
    <source>
        <dbReference type="ARBA" id="ARBA00022692"/>
    </source>
</evidence>
<dbReference type="PANTHER" id="PTHR30026">
    <property type="entry name" value="OUTER MEMBRANE PROTEIN TOLC"/>
    <property type="match status" value="1"/>
</dbReference>
<dbReference type="GO" id="GO:0009279">
    <property type="term" value="C:cell outer membrane"/>
    <property type="evidence" value="ECO:0007669"/>
    <property type="project" value="UniProtKB-SubCell"/>
</dbReference>
<dbReference type="GO" id="GO:0015288">
    <property type="term" value="F:porin activity"/>
    <property type="evidence" value="ECO:0007669"/>
    <property type="project" value="TreeGrafter"/>
</dbReference>
<reference evidence="10" key="1">
    <citation type="submission" date="2015-09" db="EMBL/GenBank/DDBJ databases">
        <title>Complete sequence of Algoriphagus sp. M8-2.</title>
        <authorList>
            <person name="Shintani M."/>
        </authorList>
    </citation>
    <scope>NUCLEOTIDE SEQUENCE [LARGE SCALE GENOMIC DNA]</scope>
    <source>
        <strain evidence="10">M8-2</strain>
    </source>
</reference>
<sequence>MRKLFTVALLALGFQIPSFAQQEITGPVDLLTCVEVALENNLTLRRTEINQENFEADLLASQGRRIPSLSSGASSGYRWGRSINPVTNLFETRRIGNINVSASSNVPIFNGMRINNSIAQARKNLESGQYSLQATRNTITLSVINLFIDVVFNREQVKIAENQLKTTTEQLERTKKLVEAGSLPLSNQLDLQSQNATNELNLINAINGLRLAKLALTQAMVIPFNENFDVIEPEYEVNQAELTSSTPAEIFEVALTVLPQIKAAEANVEVAEYGVKIAKGAFYPTVGAGVSIFSNYVDQAFLPGSTEVIPFRTQIDNNLSQSGNIQLNIPIFSNFSNKASLQRARVQQRLAEVAAEEAKNTLRQDIETAYTQALAAEQSYQASLIRIKSLEETFRVSKQQFELGAINSVDFQVAQNNLFNAQADLINAKYAYIFRVKVLDFYLGNPLNIY</sequence>
<evidence type="ECO:0000313" key="10">
    <source>
        <dbReference type="Proteomes" id="UP000073816"/>
    </source>
</evidence>
<evidence type="ECO:0000256" key="1">
    <source>
        <dbReference type="ARBA" id="ARBA00004442"/>
    </source>
</evidence>
<evidence type="ECO:0000256" key="4">
    <source>
        <dbReference type="ARBA" id="ARBA00022452"/>
    </source>
</evidence>
<keyword evidence="8" id="KW-0732">Signal</keyword>
<dbReference type="Pfam" id="PF02321">
    <property type="entry name" value="OEP"/>
    <property type="match status" value="2"/>
</dbReference>
<keyword evidence="3" id="KW-0813">Transport</keyword>
<dbReference type="STRING" id="1727163.AO498_09585"/>
<evidence type="ECO:0000313" key="9">
    <source>
        <dbReference type="EMBL" id="AMQ56672.1"/>
    </source>
</evidence>
<dbReference type="InterPro" id="IPR003423">
    <property type="entry name" value="OMP_efflux"/>
</dbReference>
<protein>
    <submittedName>
        <fullName evidence="9">Transporter</fullName>
    </submittedName>
</protein>
<keyword evidence="7" id="KW-0998">Cell outer membrane</keyword>
<keyword evidence="10" id="KW-1185">Reference proteome</keyword>
<dbReference type="GO" id="GO:0015562">
    <property type="term" value="F:efflux transmembrane transporter activity"/>
    <property type="evidence" value="ECO:0007669"/>
    <property type="project" value="InterPro"/>
</dbReference>
<dbReference type="GO" id="GO:1990281">
    <property type="term" value="C:efflux pump complex"/>
    <property type="evidence" value="ECO:0007669"/>
    <property type="project" value="TreeGrafter"/>
</dbReference>
<comment type="subcellular location">
    <subcellularLocation>
        <location evidence="1">Cell outer membrane</location>
    </subcellularLocation>
</comment>